<proteinExistence type="predicted"/>
<dbReference type="OrthoDB" id="5739772at2"/>
<protein>
    <submittedName>
        <fullName evidence="1">Uncharacterized protein</fullName>
    </submittedName>
</protein>
<dbReference type="EMBL" id="AAVT01000006">
    <property type="protein sequence ID" value="EAW30873.1"/>
    <property type="molecule type" value="Genomic_DNA"/>
</dbReference>
<organism evidence="1 2">
    <name type="scientific">marine gamma proteobacterium HTCC2143</name>
    <dbReference type="NCBI Taxonomy" id="247633"/>
    <lineage>
        <taxon>Bacteria</taxon>
        <taxon>Pseudomonadati</taxon>
        <taxon>Pseudomonadota</taxon>
        <taxon>Gammaproteobacteria</taxon>
        <taxon>Cellvibrionales</taxon>
        <taxon>Spongiibacteraceae</taxon>
        <taxon>BD1-7 clade</taxon>
    </lineage>
</organism>
<dbReference type="eggNOG" id="ENOG502ZF5C">
    <property type="taxonomic scope" value="Bacteria"/>
</dbReference>
<evidence type="ECO:0000313" key="1">
    <source>
        <dbReference type="EMBL" id="EAW30873.1"/>
    </source>
</evidence>
<comment type="caution">
    <text evidence="1">The sequence shown here is derived from an EMBL/GenBank/DDBJ whole genome shotgun (WGS) entry which is preliminary data.</text>
</comment>
<reference evidence="1 2" key="1">
    <citation type="journal article" date="2010" name="J. Bacteriol.">
        <title>Genome sequence of the oligotrophic marine Gammaproteobacterium HTCC2143, isolated from the Oregon Coast.</title>
        <authorList>
            <person name="Oh H.M."/>
            <person name="Kang I."/>
            <person name="Ferriera S."/>
            <person name="Giovannoni S.J."/>
            <person name="Cho J.C."/>
        </authorList>
    </citation>
    <scope>NUCLEOTIDE SEQUENCE [LARGE SCALE GENOMIC DNA]</scope>
    <source>
        <strain evidence="1 2">HTCC2143</strain>
    </source>
</reference>
<evidence type="ECO:0000313" key="2">
    <source>
        <dbReference type="Proteomes" id="UP000004931"/>
    </source>
</evidence>
<sequence length="105" mass="12385">MQSRAGGRLVVVGCCLALLLVGCESENEHFCARYQYVYDQLLEDDLPAYDDMRAALYETMDNPEKNSDQAKFMLFVLEDWRSEIKPQHESSHAFCLRIKRWQRYQ</sequence>
<name>A0YEN7_9GAMM</name>
<keyword evidence="2" id="KW-1185">Reference proteome</keyword>
<dbReference type="PROSITE" id="PS51257">
    <property type="entry name" value="PROKAR_LIPOPROTEIN"/>
    <property type="match status" value="1"/>
</dbReference>
<gene>
    <name evidence="1" type="ORF">GP2143_03079</name>
</gene>
<accession>A0YEN7</accession>
<dbReference type="Proteomes" id="UP000004931">
    <property type="component" value="Unassembled WGS sequence"/>
</dbReference>
<dbReference type="STRING" id="247633.GP2143_03079"/>
<dbReference type="AlphaFoldDB" id="A0YEN7"/>